<sequence>MAPGTGTRWSGG</sequence>
<organism evidence="1">
    <name type="scientific">Arundo donax</name>
    <name type="common">Giant reed</name>
    <name type="synonym">Donax arundinaceus</name>
    <dbReference type="NCBI Taxonomy" id="35708"/>
    <lineage>
        <taxon>Eukaryota</taxon>
        <taxon>Viridiplantae</taxon>
        <taxon>Streptophyta</taxon>
        <taxon>Embryophyta</taxon>
        <taxon>Tracheophyta</taxon>
        <taxon>Spermatophyta</taxon>
        <taxon>Magnoliopsida</taxon>
        <taxon>Liliopsida</taxon>
        <taxon>Poales</taxon>
        <taxon>Poaceae</taxon>
        <taxon>PACMAD clade</taxon>
        <taxon>Arundinoideae</taxon>
        <taxon>Arundineae</taxon>
        <taxon>Arundo</taxon>
    </lineage>
</organism>
<dbReference type="EMBL" id="GBRH01195285">
    <property type="protein sequence ID" value="JAE02611.1"/>
    <property type="molecule type" value="Transcribed_RNA"/>
</dbReference>
<accession>A0A0A9EXP8</accession>
<evidence type="ECO:0000313" key="1">
    <source>
        <dbReference type="EMBL" id="JAE02611.1"/>
    </source>
</evidence>
<proteinExistence type="predicted"/>
<protein>
    <submittedName>
        <fullName evidence="1">Uncharacterized protein</fullName>
    </submittedName>
</protein>
<name>A0A0A9EXP8_ARUDO</name>
<reference evidence="1" key="2">
    <citation type="journal article" date="2015" name="Data Brief">
        <title>Shoot transcriptome of the giant reed, Arundo donax.</title>
        <authorList>
            <person name="Barrero R.A."/>
            <person name="Guerrero F.D."/>
            <person name="Moolhuijzen P."/>
            <person name="Goolsby J.A."/>
            <person name="Tidwell J."/>
            <person name="Bellgard S.E."/>
            <person name="Bellgard M.I."/>
        </authorList>
    </citation>
    <scope>NUCLEOTIDE SEQUENCE</scope>
    <source>
        <tissue evidence="1">Shoot tissue taken approximately 20 cm above the soil surface</tissue>
    </source>
</reference>
<reference evidence="1" key="1">
    <citation type="submission" date="2014-09" db="EMBL/GenBank/DDBJ databases">
        <authorList>
            <person name="Magalhaes I.L.F."/>
            <person name="Oliveira U."/>
            <person name="Santos F.R."/>
            <person name="Vidigal T.H.D.A."/>
            <person name="Brescovit A.D."/>
            <person name="Santos A.J."/>
        </authorList>
    </citation>
    <scope>NUCLEOTIDE SEQUENCE</scope>
    <source>
        <tissue evidence="1">Shoot tissue taken approximately 20 cm above the soil surface</tissue>
    </source>
</reference>